<evidence type="ECO:0000259" key="3">
    <source>
        <dbReference type="Pfam" id="PF01266"/>
    </source>
</evidence>
<evidence type="ECO:0000313" key="5">
    <source>
        <dbReference type="Proteomes" id="UP000194546"/>
    </source>
</evidence>
<dbReference type="InterPro" id="IPR006076">
    <property type="entry name" value="FAD-dep_OxRdtase"/>
</dbReference>
<comment type="similarity">
    <text evidence="1">Belongs to the DadA oxidoreductase family.</text>
</comment>
<dbReference type="GO" id="GO:0005737">
    <property type="term" value="C:cytoplasm"/>
    <property type="evidence" value="ECO:0007669"/>
    <property type="project" value="TreeGrafter"/>
</dbReference>
<dbReference type="GO" id="GO:0008718">
    <property type="term" value="F:D-amino-acid dehydrogenase activity"/>
    <property type="evidence" value="ECO:0007669"/>
    <property type="project" value="TreeGrafter"/>
</dbReference>
<evidence type="ECO:0000256" key="1">
    <source>
        <dbReference type="ARBA" id="ARBA00009410"/>
    </source>
</evidence>
<name>A0A242N1D2_CABSO</name>
<protein>
    <submittedName>
        <fullName evidence="4">D-amino acid dehydrogenase small subunit</fullName>
    </submittedName>
</protein>
<organism evidence="4 5">
    <name type="scientific">Caballeronia sordidicola</name>
    <name type="common">Burkholderia sordidicola</name>
    <dbReference type="NCBI Taxonomy" id="196367"/>
    <lineage>
        <taxon>Bacteria</taxon>
        <taxon>Pseudomonadati</taxon>
        <taxon>Pseudomonadota</taxon>
        <taxon>Betaproteobacteria</taxon>
        <taxon>Burkholderiales</taxon>
        <taxon>Burkholderiaceae</taxon>
        <taxon>Caballeronia</taxon>
    </lineage>
</organism>
<dbReference type="Pfam" id="PF01266">
    <property type="entry name" value="DAO"/>
    <property type="match status" value="1"/>
</dbReference>
<dbReference type="PANTHER" id="PTHR13847">
    <property type="entry name" value="SARCOSINE DEHYDROGENASE-RELATED"/>
    <property type="match status" value="1"/>
</dbReference>
<dbReference type="AlphaFoldDB" id="A0A242N1D2"/>
<evidence type="ECO:0000256" key="2">
    <source>
        <dbReference type="ARBA" id="ARBA00023002"/>
    </source>
</evidence>
<keyword evidence="2" id="KW-0560">Oxidoreductase</keyword>
<comment type="caution">
    <text evidence="4">The sequence shown here is derived from an EMBL/GenBank/DDBJ whole genome shotgun (WGS) entry which is preliminary data.</text>
</comment>
<dbReference type="GO" id="GO:0055130">
    <property type="term" value="P:D-alanine catabolic process"/>
    <property type="evidence" value="ECO:0007669"/>
    <property type="project" value="TreeGrafter"/>
</dbReference>
<dbReference type="GO" id="GO:0005886">
    <property type="term" value="C:plasma membrane"/>
    <property type="evidence" value="ECO:0007669"/>
    <property type="project" value="TreeGrafter"/>
</dbReference>
<dbReference type="InterPro" id="IPR036188">
    <property type="entry name" value="FAD/NAD-bd_sf"/>
</dbReference>
<reference evidence="4 5" key="1">
    <citation type="submission" date="2017-03" db="EMBL/GenBank/DDBJ databases">
        <title>Genome analysis of strain PAMC 26510.</title>
        <authorList>
            <person name="Oh H.-M."/>
            <person name="Yang J.-A."/>
        </authorList>
    </citation>
    <scope>NUCLEOTIDE SEQUENCE [LARGE SCALE GENOMIC DNA]</scope>
    <source>
        <strain evidence="4 5">PAMC 26510</strain>
    </source>
</reference>
<gene>
    <name evidence="4" type="ORF">PAMC26510_09265</name>
</gene>
<feature type="domain" description="FAD dependent oxidoreductase" evidence="3">
    <location>
        <begin position="3"/>
        <end position="53"/>
    </location>
</feature>
<evidence type="ECO:0000313" key="4">
    <source>
        <dbReference type="EMBL" id="OTP77372.1"/>
    </source>
</evidence>
<sequence>MKVAQAWAGYIDVTPDAVPVISPADTLRGMFVATGFSGHGFGIGPGAGKLMADIVANGTPLVNPHAFRLARFRDGSKIELDGGF</sequence>
<dbReference type="Proteomes" id="UP000194546">
    <property type="component" value="Unassembled WGS sequence"/>
</dbReference>
<proteinExistence type="inferred from homology"/>
<accession>A0A242N1D2</accession>
<dbReference type="EMBL" id="NBTY01000053">
    <property type="protein sequence ID" value="OTP77372.1"/>
    <property type="molecule type" value="Genomic_DNA"/>
</dbReference>
<dbReference type="SUPFAM" id="SSF51971">
    <property type="entry name" value="Nucleotide-binding domain"/>
    <property type="match status" value="1"/>
</dbReference>
<dbReference type="Gene3D" id="3.50.50.60">
    <property type="entry name" value="FAD/NAD(P)-binding domain"/>
    <property type="match status" value="1"/>
</dbReference>
<dbReference type="PANTHER" id="PTHR13847:SF280">
    <property type="entry name" value="D-AMINO ACID DEHYDROGENASE"/>
    <property type="match status" value="1"/>
</dbReference>